<name>A0AAN1XYW2_UNVUL</name>
<feature type="domain" description="Copper amine oxidase-like N-terminal" evidence="2">
    <location>
        <begin position="13"/>
        <end position="104"/>
    </location>
</feature>
<protein>
    <recommendedName>
        <fullName evidence="2">Copper amine oxidase-like N-terminal domain-containing protein</fullName>
    </recommendedName>
</protein>
<feature type="region of interest" description="Disordered" evidence="1">
    <location>
        <begin position="336"/>
        <end position="387"/>
    </location>
</feature>
<dbReference type="EMBL" id="AP025523">
    <property type="protein sequence ID" value="BDE07909.1"/>
    <property type="molecule type" value="Genomic_DNA"/>
</dbReference>
<dbReference type="KEGG" id="vab:WPS_31850"/>
<feature type="compositionally biased region" description="Low complexity" evidence="1">
    <location>
        <begin position="336"/>
        <end position="347"/>
    </location>
</feature>
<gene>
    <name evidence="3" type="ORF">WPS_31850</name>
</gene>
<dbReference type="Proteomes" id="UP001317532">
    <property type="component" value="Chromosome"/>
</dbReference>
<dbReference type="RefSeq" id="WP_317995473.1">
    <property type="nucleotide sequence ID" value="NZ_AP025523.1"/>
</dbReference>
<proteinExistence type="predicted"/>
<dbReference type="AlphaFoldDB" id="A0AAN1XYW2"/>
<dbReference type="InterPro" id="IPR012854">
    <property type="entry name" value="Cu_amine_oxidase-like_N"/>
</dbReference>
<reference evidence="3 4" key="1">
    <citation type="journal article" date="2022" name="ISME Commun">
        <title>Vulcanimicrobium alpinus gen. nov. sp. nov., the first cultivated representative of the candidate phylum 'Eremiobacterota', is a metabolically versatile aerobic anoxygenic phototroph.</title>
        <authorList>
            <person name="Yabe S."/>
            <person name="Muto K."/>
            <person name="Abe K."/>
            <person name="Yokota A."/>
            <person name="Staudigel H."/>
            <person name="Tebo B.M."/>
        </authorList>
    </citation>
    <scope>NUCLEOTIDE SEQUENCE [LARGE SCALE GENOMIC DNA]</scope>
    <source>
        <strain evidence="3 4">WC8-2</strain>
    </source>
</reference>
<accession>A0AAN1XYW2</accession>
<dbReference type="Pfam" id="PF07833">
    <property type="entry name" value="Cu_amine_oxidN1"/>
    <property type="match status" value="1"/>
</dbReference>
<evidence type="ECO:0000313" key="3">
    <source>
        <dbReference type="EMBL" id="BDE07909.1"/>
    </source>
</evidence>
<keyword evidence="4" id="KW-1185">Reference proteome</keyword>
<sequence>MIAATAFAVVDIVLNGKTILPHARAAVHGGRLLLPVRDLGRVLGAEVRYDARDGRVVVRRYARTAALRAREIVVDRGRAYAPLRTVAAALGFDAAYVARTRTVVLARRVEPRTQRPAATVAAAAAPTPGSGAAAAPASARDAIVTPPRSAQVNEPYPAVSARFAGSGGIDPRSVRVLVDGRDVSADAAIVGDEILYTPRAALAPGTHAVTVSALASNGTPLAASWEFADTFAFAPPPPPAPPPVRAMYVDRYVVPGTNAFDVVVLGVPGMTGFVAVDGVPGIAPLVVTGANSYVAHVVVPPGVAQPFAHVGARLTLPDGSIRVITLPQTIGLFTASASPPAHATPTSVPRAIPPGRRSMAVPTPTVTPTPVPRRALARPRPSPSPSP</sequence>
<evidence type="ECO:0000256" key="1">
    <source>
        <dbReference type="SAM" id="MobiDB-lite"/>
    </source>
</evidence>
<organism evidence="3 4">
    <name type="scientific">Vulcanimicrobium alpinum</name>
    <dbReference type="NCBI Taxonomy" id="3016050"/>
    <lineage>
        <taxon>Bacteria</taxon>
        <taxon>Bacillati</taxon>
        <taxon>Vulcanimicrobiota</taxon>
        <taxon>Vulcanimicrobiia</taxon>
        <taxon>Vulcanimicrobiales</taxon>
        <taxon>Vulcanimicrobiaceae</taxon>
        <taxon>Vulcanimicrobium</taxon>
    </lineage>
</organism>
<evidence type="ECO:0000259" key="2">
    <source>
        <dbReference type="Pfam" id="PF07833"/>
    </source>
</evidence>
<evidence type="ECO:0000313" key="4">
    <source>
        <dbReference type="Proteomes" id="UP001317532"/>
    </source>
</evidence>
<dbReference type="InterPro" id="IPR036582">
    <property type="entry name" value="Mao_N_sf"/>
</dbReference>
<dbReference type="SUPFAM" id="SSF55383">
    <property type="entry name" value="Copper amine oxidase, domain N"/>
    <property type="match status" value="1"/>
</dbReference>